<evidence type="ECO:0000259" key="1">
    <source>
        <dbReference type="Pfam" id="PF01261"/>
    </source>
</evidence>
<dbReference type="AlphaFoldDB" id="A0A3R5X5N0"/>
<dbReference type="Proteomes" id="UP000286268">
    <property type="component" value="Chromosome"/>
</dbReference>
<dbReference type="InterPro" id="IPR050312">
    <property type="entry name" value="IolE/XylAMocC-like"/>
</dbReference>
<dbReference type="OrthoDB" id="270844at2"/>
<name>A0A3R5X5N0_9CLOT</name>
<evidence type="ECO:0000313" key="3">
    <source>
        <dbReference type="Proteomes" id="UP000286268"/>
    </source>
</evidence>
<dbReference type="PANTHER" id="PTHR12110">
    <property type="entry name" value="HYDROXYPYRUVATE ISOMERASE"/>
    <property type="match status" value="1"/>
</dbReference>
<dbReference type="SUPFAM" id="SSF51658">
    <property type="entry name" value="Xylose isomerase-like"/>
    <property type="match status" value="1"/>
</dbReference>
<keyword evidence="2" id="KW-0413">Isomerase</keyword>
<proteinExistence type="predicted"/>
<dbReference type="InterPro" id="IPR036237">
    <property type="entry name" value="Xyl_isomerase-like_sf"/>
</dbReference>
<accession>A0A3R5X5N0</accession>
<dbReference type="PANTHER" id="PTHR12110:SF21">
    <property type="entry name" value="XYLOSE ISOMERASE-LIKE TIM BARREL DOMAIN-CONTAINING PROTEIN"/>
    <property type="match status" value="1"/>
</dbReference>
<dbReference type="EMBL" id="CP025746">
    <property type="protein sequence ID" value="QAA35327.1"/>
    <property type="molecule type" value="Genomic_DNA"/>
</dbReference>
<dbReference type="Gene3D" id="3.20.20.150">
    <property type="entry name" value="Divalent-metal-dependent TIM barrel enzymes"/>
    <property type="match status" value="1"/>
</dbReference>
<feature type="domain" description="Xylose isomerase-like TIM barrel" evidence="1">
    <location>
        <begin position="23"/>
        <end position="259"/>
    </location>
</feature>
<dbReference type="RefSeq" id="WP_128213847.1">
    <property type="nucleotide sequence ID" value="NZ_CP025746.1"/>
</dbReference>
<dbReference type="Pfam" id="PF01261">
    <property type="entry name" value="AP_endonuc_2"/>
    <property type="match status" value="1"/>
</dbReference>
<dbReference type="InterPro" id="IPR013022">
    <property type="entry name" value="Xyl_isomerase-like_TIM-brl"/>
</dbReference>
<reference evidence="2 3" key="1">
    <citation type="submission" date="2018-01" db="EMBL/GenBank/DDBJ databases">
        <title>Genome Sequencing and Assembly of Anaerobacter polyendosporus strain CT4.</title>
        <authorList>
            <person name="Tachaapaikoon C."/>
            <person name="Sutheeworapong S."/>
            <person name="Jenjaroenpun P."/>
            <person name="Wongsurawat T."/>
            <person name="Nookeaw I."/>
            <person name="Cheawchanlertfa P."/>
            <person name="Kosugi A."/>
            <person name="Cheevadhanarak S."/>
            <person name="Ratanakhanokchai K."/>
        </authorList>
    </citation>
    <scope>NUCLEOTIDE SEQUENCE [LARGE SCALE GENOMIC DNA]</scope>
    <source>
        <strain evidence="2 3">CT4</strain>
    </source>
</reference>
<gene>
    <name evidence="2" type="ORF">C1I91_16550</name>
</gene>
<dbReference type="GO" id="GO:0016853">
    <property type="term" value="F:isomerase activity"/>
    <property type="evidence" value="ECO:0007669"/>
    <property type="project" value="UniProtKB-KW"/>
</dbReference>
<dbReference type="KEGG" id="cmah:C1I91_16550"/>
<protein>
    <submittedName>
        <fullName evidence="2">Sugar phosphate isomerase/epimerase</fullName>
    </submittedName>
</protein>
<organism evidence="2 3">
    <name type="scientific">Clostridium manihotivorum</name>
    <dbReference type="NCBI Taxonomy" id="2320868"/>
    <lineage>
        <taxon>Bacteria</taxon>
        <taxon>Bacillati</taxon>
        <taxon>Bacillota</taxon>
        <taxon>Clostridia</taxon>
        <taxon>Eubacteriales</taxon>
        <taxon>Clostridiaceae</taxon>
        <taxon>Clostridium</taxon>
    </lineage>
</organism>
<evidence type="ECO:0000313" key="2">
    <source>
        <dbReference type="EMBL" id="QAA35327.1"/>
    </source>
</evidence>
<sequence>MDDILFGMPTLIECDSLEQCVYLCNSLGLDFIEINMNMPQYQQCNMDIENMREMMKNKNIFFTLHLDENLNICDFNEAVSKAYLETVRSTIEISKELKIPIINMHMAKGVYFTLPSKKIYLFEKYKKIYLEKLLSFRELCTDLIGEEDIKICIENTNGYEAFQEEGIELLLESKVFALTYDIGHDHSIGGKDSAFVRRNIDRLIHMHVHDATANKNHLALGTGEIDVASKLNLAKENNCRCVLETKTVEGLKQSVKYINSYF</sequence>
<keyword evidence="3" id="KW-1185">Reference proteome</keyword>